<dbReference type="VEuPathDB" id="FungiDB:LEMA_uP086980.1"/>
<evidence type="ECO:0000313" key="2">
    <source>
        <dbReference type="Proteomes" id="UP000002668"/>
    </source>
</evidence>
<dbReference type="HOGENOM" id="CLU_3143399_0_0_1"/>
<name>E5A764_LEPMJ</name>
<protein>
    <submittedName>
        <fullName evidence="1">Uncharacterized protein</fullName>
    </submittedName>
</protein>
<reference evidence="2" key="1">
    <citation type="journal article" date="2011" name="Nat. Commun.">
        <title>Effector diversification within compartments of the Leptosphaeria maculans genome affected by Repeat-Induced Point mutations.</title>
        <authorList>
            <person name="Rouxel T."/>
            <person name="Grandaubert J."/>
            <person name="Hane J.K."/>
            <person name="Hoede C."/>
            <person name="van de Wouw A.P."/>
            <person name="Couloux A."/>
            <person name="Dominguez V."/>
            <person name="Anthouard V."/>
            <person name="Bally P."/>
            <person name="Bourras S."/>
            <person name="Cozijnsen A.J."/>
            <person name="Ciuffetti L.M."/>
            <person name="Degrave A."/>
            <person name="Dilmaghani A."/>
            <person name="Duret L."/>
            <person name="Fudal I."/>
            <person name="Goodwin S.B."/>
            <person name="Gout L."/>
            <person name="Glaser N."/>
            <person name="Linglin J."/>
            <person name="Kema G.H.J."/>
            <person name="Lapalu N."/>
            <person name="Lawrence C.B."/>
            <person name="May K."/>
            <person name="Meyer M."/>
            <person name="Ollivier B."/>
            <person name="Poulain J."/>
            <person name="Schoch C.L."/>
            <person name="Simon A."/>
            <person name="Spatafora J.W."/>
            <person name="Stachowiak A."/>
            <person name="Turgeon B.G."/>
            <person name="Tyler B.M."/>
            <person name="Vincent D."/>
            <person name="Weissenbach J."/>
            <person name="Amselem J."/>
            <person name="Quesneville H."/>
            <person name="Oliver R.P."/>
            <person name="Wincker P."/>
            <person name="Balesdent M.-H."/>
            <person name="Howlett B.J."/>
        </authorList>
    </citation>
    <scope>NUCLEOTIDE SEQUENCE [LARGE SCALE GENOMIC DNA]</scope>
    <source>
        <strain evidence="2">JN3 / isolate v23.1.3 / race Av1-4-5-6-7-8</strain>
    </source>
</reference>
<keyword evidence="2" id="KW-1185">Reference proteome</keyword>
<dbReference type="Proteomes" id="UP000002668">
    <property type="component" value="Genome"/>
</dbReference>
<sequence length="49" mass="4914">MVEPILGAVRPLQIVNPFVRPGGAGAGAAAEGGNQKAAVKKPFFGLVVL</sequence>
<dbReference type="AlphaFoldDB" id="E5A764"/>
<organism evidence="1 2">
    <name type="scientific">Leptosphaeria maculans (strain JN3 / isolate v23.1.3 / race Av1-4-5-6-7-8)</name>
    <name type="common">Blackleg fungus</name>
    <name type="synonym">Phoma lingam</name>
    <dbReference type="NCBI Taxonomy" id="985895"/>
    <lineage>
        <taxon>Eukaryota</taxon>
        <taxon>Fungi</taxon>
        <taxon>Dikarya</taxon>
        <taxon>Ascomycota</taxon>
        <taxon>Pezizomycotina</taxon>
        <taxon>Dothideomycetes</taxon>
        <taxon>Pleosporomycetidae</taxon>
        <taxon>Pleosporales</taxon>
        <taxon>Pleosporineae</taxon>
        <taxon>Leptosphaeriaceae</taxon>
        <taxon>Plenodomus</taxon>
        <taxon>Plenodomus lingam/Leptosphaeria maculans species complex</taxon>
    </lineage>
</organism>
<dbReference type="InParanoid" id="E5A764"/>
<accession>E5A764</accession>
<dbReference type="EMBL" id="FP929136">
    <property type="protein sequence ID" value="CBX99459.1"/>
    <property type="molecule type" value="Genomic_DNA"/>
</dbReference>
<proteinExistence type="predicted"/>
<gene>
    <name evidence="1" type="ORF">LEMA_uP086980.1</name>
</gene>
<evidence type="ECO:0000313" key="1">
    <source>
        <dbReference type="EMBL" id="CBX99459.1"/>
    </source>
</evidence>